<dbReference type="PANTHER" id="PTHR30055:SF151">
    <property type="entry name" value="TRANSCRIPTIONAL REGULATORY PROTEIN"/>
    <property type="match status" value="1"/>
</dbReference>
<dbReference type="Pfam" id="PF02909">
    <property type="entry name" value="TetR_C_1"/>
    <property type="match status" value="1"/>
</dbReference>
<dbReference type="OrthoDB" id="329481at2"/>
<dbReference type="RefSeq" id="WP_086160037.1">
    <property type="nucleotide sequence ID" value="NZ_CP021121.1"/>
</dbReference>
<proteinExistence type="predicted"/>
<dbReference type="PROSITE" id="PS50977">
    <property type="entry name" value="HTH_TETR_2"/>
    <property type="match status" value="1"/>
</dbReference>
<evidence type="ECO:0000256" key="5">
    <source>
        <dbReference type="PROSITE-ProRule" id="PRU00335"/>
    </source>
</evidence>
<dbReference type="PRINTS" id="PR00400">
    <property type="entry name" value="TETREPRESSOR"/>
</dbReference>
<feature type="DNA-binding region" description="H-T-H motif" evidence="5">
    <location>
        <begin position="38"/>
        <end position="57"/>
    </location>
</feature>
<evidence type="ECO:0000259" key="6">
    <source>
        <dbReference type="PROSITE" id="PS50977"/>
    </source>
</evidence>
<evidence type="ECO:0000313" key="8">
    <source>
        <dbReference type="Proteomes" id="UP000194218"/>
    </source>
</evidence>
<dbReference type="InterPro" id="IPR003012">
    <property type="entry name" value="Tet_transcr_reg_TetR"/>
</dbReference>
<accession>A0A1W7CZE2</accession>
<dbReference type="GO" id="GO:0003700">
    <property type="term" value="F:DNA-binding transcription factor activity"/>
    <property type="evidence" value="ECO:0007669"/>
    <property type="project" value="TreeGrafter"/>
</dbReference>
<name>A0A1W7CZE2_9ACTN</name>
<evidence type="ECO:0000256" key="1">
    <source>
        <dbReference type="ARBA" id="ARBA00022491"/>
    </source>
</evidence>
<dbReference type="PANTHER" id="PTHR30055">
    <property type="entry name" value="HTH-TYPE TRANSCRIPTIONAL REGULATOR RUTR"/>
    <property type="match status" value="1"/>
</dbReference>
<keyword evidence="1" id="KW-0678">Repressor</keyword>
<keyword evidence="4" id="KW-0804">Transcription</keyword>
<reference evidence="7 8" key="1">
    <citation type="submission" date="2017-05" db="EMBL/GenBank/DDBJ databases">
        <title>Complete genome sequence of Streptomyces sp. SCSIO 03032 revealed the diverse biosynthetic pathways for its bioactive secondary metabolites.</title>
        <authorList>
            <person name="Ma L."/>
            <person name="Zhu Y."/>
            <person name="Zhang W."/>
            <person name="Zhang G."/>
            <person name="Tian X."/>
            <person name="Zhang S."/>
            <person name="Zhang C."/>
        </authorList>
    </citation>
    <scope>NUCLEOTIDE SEQUENCE [LARGE SCALE GENOMIC DNA]</scope>
    <source>
        <strain evidence="7 8">SCSIO 03032</strain>
    </source>
</reference>
<dbReference type="InterPro" id="IPR001647">
    <property type="entry name" value="HTH_TetR"/>
</dbReference>
<evidence type="ECO:0000313" key="7">
    <source>
        <dbReference type="EMBL" id="ARQ70183.1"/>
    </source>
</evidence>
<dbReference type="Pfam" id="PF00440">
    <property type="entry name" value="TetR_N"/>
    <property type="match status" value="1"/>
</dbReference>
<dbReference type="GO" id="GO:0046677">
    <property type="term" value="P:response to antibiotic"/>
    <property type="evidence" value="ECO:0007669"/>
    <property type="project" value="InterPro"/>
</dbReference>
<sequence>MVDVCARRSPGRRAGLSRQAALETALALVDREGLKALSMRRLGGELGVEAMTLYHYVPSKDALLDGLVEQVVAAVAPPRLDAPWQTGVRDFAHALLDALSAHPHVLPLVVSRPAITARNVRLRESTLRSLREAGFPARRALDVLYSITSLVVGHAATTAVHDASGTEASPDLDTAQSPDLAEAIRTGPDVGADRRFDFALEAMLSGFEAARLSGR</sequence>
<keyword evidence="2" id="KW-0805">Transcription regulation</keyword>
<dbReference type="KEGG" id="smao:CAG99_16200"/>
<dbReference type="GO" id="GO:0000976">
    <property type="term" value="F:transcription cis-regulatory region binding"/>
    <property type="evidence" value="ECO:0007669"/>
    <property type="project" value="TreeGrafter"/>
</dbReference>
<keyword evidence="8" id="KW-1185">Reference proteome</keyword>
<dbReference type="GO" id="GO:0045892">
    <property type="term" value="P:negative regulation of DNA-templated transcription"/>
    <property type="evidence" value="ECO:0007669"/>
    <property type="project" value="InterPro"/>
</dbReference>
<organism evidence="7 8">
    <name type="scientific">Streptomyces marincola</name>
    <dbReference type="NCBI Taxonomy" id="2878388"/>
    <lineage>
        <taxon>Bacteria</taxon>
        <taxon>Bacillati</taxon>
        <taxon>Actinomycetota</taxon>
        <taxon>Actinomycetes</taxon>
        <taxon>Kitasatosporales</taxon>
        <taxon>Streptomycetaceae</taxon>
        <taxon>Streptomyces</taxon>
    </lineage>
</organism>
<protein>
    <submittedName>
        <fullName evidence="7">TetR family transcriptional regulator</fullName>
    </submittedName>
</protein>
<dbReference type="InterPro" id="IPR050109">
    <property type="entry name" value="HTH-type_TetR-like_transc_reg"/>
</dbReference>
<dbReference type="EMBL" id="CP021121">
    <property type="protein sequence ID" value="ARQ70183.1"/>
    <property type="molecule type" value="Genomic_DNA"/>
</dbReference>
<keyword evidence="3 5" id="KW-0238">DNA-binding</keyword>
<dbReference type="InterPro" id="IPR009057">
    <property type="entry name" value="Homeodomain-like_sf"/>
</dbReference>
<dbReference type="InterPro" id="IPR036271">
    <property type="entry name" value="Tet_transcr_reg_TetR-rel_C_sf"/>
</dbReference>
<gene>
    <name evidence="7" type="ORF">CAG99_16200</name>
</gene>
<feature type="domain" description="HTH tetR-type" evidence="6">
    <location>
        <begin position="15"/>
        <end position="75"/>
    </location>
</feature>
<dbReference type="Proteomes" id="UP000194218">
    <property type="component" value="Chromosome"/>
</dbReference>
<dbReference type="SUPFAM" id="SSF48498">
    <property type="entry name" value="Tetracyclin repressor-like, C-terminal domain"/>
    <property type="match status" value="1"/>
</dbReference>
<evidence type="ECO:0000256" key="4">
    <source>
        <dbReference type="ARBA" id="ARBA00023163"/>
    </source>
</evidence>
<dbReference type="AlphaFoldDB" id="A0A1W7CZE2"/>
<evidence type="ECO:0000256" key="2">
    <source>
        <dbReference type="ARBA" id="ARBA00023015"/>
    </source>
</evidence>
<dbReference type="SUPFAM" id="SSF46689">
    <property type="entry name" value="Homeodomain-like"/>
    <property type="match status" value="1"/>
</dbReference>
<dbReference type="Gene3D" id="1.10.357.10">
    <property type="entry name" value="Tetracycline Repressor, domain 2"/>
    <property type="match status" value="1"/>
</dbReference>
<evidence type="ECO:0000256" key="3">
    <source>
        <dbReference type="ARBA" id="ARBA00023125"/>
    </source>
</evidence>
<dbReference type="InterPro" id="IPR004111">
    <property type="entry name" value="Repressor_TetR_C"/>
</dbReference>